<evidence type="ECO:0000313" key="8">
    <source>
        <dbReference type="Proteomes" id="UP000001593"/>
    </source>
</evidence>
<dbReference type="HOGENOM" id="CLU_000288_7_40_1"/>
<dbReference type="GO" id="GO:0005524">
    <property type="term" value="F:ATP binding"/>
    <property type="evidence" value="ECO:0007669"/>
    <property type="project" value="UniProtKB-KW"/>
</dbReference>
<keyword evidence="1" id="KW-0808">Transferase</keyword>
<dbReference type="Proteomes" id="UP000001593">
    <property type="component" value="Unassembled WGS sequence"/>
</dbReference>
<reference evidence="7 8" key="1">
    <citation type="journal article" date="2007" name="Science">
        <title>Sea anemone genome reveals ancestral eumetazoan gene repertoire and genomic organization.</title>
        <authorList>
            <person name="Putnam N.H."/>
            <person name="Srivastava M."/>
            <person name="Hellsten U."/>
            <person name="Dirks B."/>
            <person name="Chapman J."/>
            <person name="Salamov A."/>
            <person name="Terry A."/>
            <person name="Shapiro H."/>
            <person name="Lindquist E."/>
            <person name="Kapitonov V.V."/>
            <person name="Jurka J."/>
            <person name="Genikhovich G."/>
            <person name="Grigoriev I.V."/>
            <person name="Lucas S.M."/>
            <person name="Steele R.E."/>
            <person name="Finnerty J.R."/>
            <person name="Technau U."/>
            <person name="Martindale M.Q."/>
            <person name="Rokhsar D.S."/>
        </authorList>
    </citation>
    <scope>NUCLEOTIDE SEQUENCE [LARGE SCALE GENOMIC DNA]</scope>
    <source>
        <strain evidence="8">CH2 X CH6</strain>
    </source>
</reference>
<dbReference type="InterPro" id="IPR011009">
    <property type="entry name" value="Kinase-like_dom_sf"/>
</dbReference>
<dbReference type="GO" id="GO:0005886">
    <property type="term" value="C:plasma membrane"/>
    <property type="evidence" value="ECO:0000318"/>
    <property type="project" value="GO_Central"/>
</dbReference>
<organism evidence="7 8">
    <name type="scientific">Nematostella vectensis</name>
    <name type="common">Starlet sea anemone</name>
    <dbReference type="NCBI Taxonomy" id="45351"/>
    <lineage>
        <taxon>Eukaryota</taxon>
        <taxon>Metazoa</taxon>
        <taxon>Cnidaria</taxon>
        <taxon>Anthozoa</taxon>
        <taxon>Hexacorallia</taxon>
        <taxon>Actiniaria</taxon>
        <taxon>Edwardsiidae</taxon>
        <taxon>Nematostella</taxon>
    </lineage>
</organism>
<dbReference type="EMBL" id="DS469522">
    <property type="protein sequence ID" value="EDO47032.1"/>
    <property type="molecule type" value="Genomic_DNA"/>
</dbReference>
<dbReference type="GO" id="GO:0004714">
    <property type="term" value="F:transmembrane receptor protein tyrosine kinase activity"/>
    <property type="evidence" value="ECO:0000318"/>
    <property type="project" value="GO_Central"/>
</dbReference>
<gene>
    <name evidence="7" type="ORF">NEMVEDRAFT_v1g87552</name>
</gene>
<accession>A7RNB2</accession>
<keyword evidence="5" id="KW-0829">Tyrosine-protein kinase</keyword>
<dbReference type="PANTHER" id="PTHR24416">
    <property type="entry name" value="TYROSINE-PROTEIN KINASE RECEPTOR"/>
    <property type="match status" value="1"/>
</dbReference>
<dbReference type="InterPro" id="IPR050122">
    <property type="entry name" value="RTK"/>
</dbReference>
<evidence type="ECO:0000256" key="2">
    <source>
        <dbReference type="ARBA" id="ARBA00022741"/>
    </source>
</evidence>
<evidence type="ECO:0000259" key="6">
    <source>
        <dbReference type="PROSITE" id="PS50011"/>
    </source>
</evidence>
<keyword evidence="2" id="KW-0547">Nucleotide-binding</keyword>
<dbReference type="PROSITE" id="PS50011">
    <property type="entry name" value="PROTEIN_KINASE_DOM"/>
    <property type="match status" value="1"/>
</dbReference>
<evidence type="ECO:0000256" key="4">
    <source>
        <dbReference type="ARBA" id="ARBA00022840"/>
    </source>
</evidence>
<dbReference type="PIRSF" id="PIRSF000654">
    <property type="entry name" value="Integrin-linked_kinase"/>
    <property type="match status" value="1"/>
</dbReference>
<dbReference type="PANTHER" id="PTHR24416:SF622">
    <property type="entry name" value="PROTEIN KINASE DOMAIN-CONTAINING PROTEIN"/>
    <property type="match status" value="1"/>
</dbReference>
<feature type="domain" description="Protein kinase" evidence="6">
    <location>
        <begin position="1"/>
        <end position="232"/>
    </location>
</feature>
<dbReference type="Gene3D" id="3.30.200.20">
    <property type="entry name" value="Phosphorylase Kinase, domain 1"/>
    <property type="match status" value="1"/>
</dbReference>
<dbReference type="KEGG" id="nve:5519199"/>
<evidence type="ECO:0000256" key="3">
    <source>
        <dbReference type="ARBA" id="ARBA00022777"/>
    </source>
</evidence>
<dbReference type="GO" id="GO:0007169">
    <property type="term" value="P:cell surface receptor protein tyrosine kinase signaling pathway"/>
    <property type="evidence" value="ECO:0000318"/>
    <property type="project" value="GO_Central"/>
</dbReference>
<dbReference type="CDD" id="cd00192">
    <property type="entry name" value="PTKc"/>
    <property type="match status" value="1"/>
</dbReference>
<dbReference type="AlphaFoldDB" id="A7RNB2"/>
<feature type="non-terminal residue" evidence="7">
    <location>
        <position position="1"/>
    </location>
</feature>
<name>A7RNB2_NEMVE</name>
<proteinExistence type="predicted"/>
<dbReference type="Pfam" id="PF07714">
    <property type="entry name" value="PK_Tyr_Ser-Thr"/>
    <property type="match status" value="1"/>
</dbReference>
<dbReference type="Gene3D" id="1.10.510.10">
    <property type="entry name" value="Transferase(Phosphotransferase) domain 1"/>
    <property type="match status" value="1"/>
</dbReference>
<dbReference type="PROSITE" id="PS00109">
    <property type="entry name" value="PROTEIN_KINASE_TYR"/>
    <property type="match status" value="1"/>
</dbReference>
<dbReference type="GO" id="GO:0043235">
    <property type="term" value="C:receptor complex"/>
    <property type="evidence" value="ECO:0000318"/>
    <property type="project" value="GO_Central"/>
</dbReference>
<dbReference type="InterPro" id="IPR000719">
    <property type="entry name" value="Prot_kinase_dom"/>
</dbReference>
<dbReference type="eggNOG" id="KOG0200">
    <property type="taxonomic scope" value="Eukaryota"/>
</dbReference>
<evidence type="ECO:0000256" key="1">
    <source>
        <dbReference type="ARBA" id="ARBA00022679"/>
    </source>
</evidence>
<dbReference type="InterPro" id="IPR008266">
    <property type="entry name" value="Tyr_kinase_AS"/>
</dbReference>
<dbReference type="FunFam" id="3.30.200.20:FF:000619">
    <property type="entry name" value="macrophage colony-stimulating factor 1 receptor isoform X2"/>
    <property type="match status" value="1"/>
</dbReference>
<keyword evidence="8" id="KW-1185">Reference proteome</keyword>
<keyword evidence="4" id="KW-0067">ATP-binding</keyword>
<dbReference type="OMA" id="DSHANPK"/>
<evidence type="ECO:0000256" key="5">
    <source>
        <dbReference type="ARBA" id="ARBA00023137"/>
    </source>
</evidence>
<evidence type="ECO:0000313" key="7">
    <source>
        <dbReference type="EMBL" id="EDO47032.1"/>
    </source>
</evidence>
<protein>
    <recommendedName>
        <fullName evidence="6">Protein kinase domain-containing protein</fullName>
    </recommendedName>
</protein>
<dbReference type="SUPFAM" id="SSF56112">
    <property type="entry name" value="Protein kinase-like (PK-like)"/>
    <property type="match status" value="1"/>
</dbReference>
<dbReference type="InterPro" id="IPR001245">
    <property type="entry name" value="Ser-Thr/Tyr_kinase_cat_dom"/>
</dbReference>
<keyword evidence="3" id="KW-0418">Kinase</keyword>
<feature type="non-terminal residue" evidence="7">
    <location>
        <position position="236"/>
    </location>
</feature>
<dbReference type="InParanoid" id="A7RNB2"/>
<sequence>EIDSDEEERKLHAELLIMQQIGNHPNIVKLIGACSVEKPLLVVTEYLSGGNLLDHVRRMRAQNGLIYANISEHELLRLALGVCEGLVHIAECGIIHGDLAARNILLDSHANPKLADFGFSRDNKASKVLSSGKQDKQRKFPVKWMALELLHHNIFTRKSDVWSYGVVLWEIFTLGGSPYPGVPSRYLLKRLLTGYRMEKPLHCPDELYDVMLSCWEEEPIKRIGFPEVHLALTRLL</sequence>
<dbReference type="FunFam" id="1.10.510.10:FF:000554">
    <property type="entry name" value="Predicted protein"/>
    <property type="match status" value="1"/>
</dbReference>
<dbReference type="PRINTS" id="PR00109">
    <property type="entry name" value="TYRKINASE"/>
</dbReference>
<dbReference type="PhylomeDB" id="A7RNB2"/>
<dbReference type="STRING" id="45351.A7RNB2"/>